<evidence type="ECO:0000259" key="4">
    <source>
        <dbReference type="Pfam" id="PF01420"/>
    </source>
</evidence>
<reference evidence="5 6" key="1">
    <citation type="submission" date="2023-08" db="EMBL/GenBank/DDBJ databases">
        <title>Draft genome sequence of Algoriphagus confluentis.</title>
        <authorList>
            <person name="Takatani N."/>
            <person name="Hosokawa M."/>
            <person name="Sawabe T."/>
        </authorList>
    </citation>
    <scope>NUCLEOTIDE SEQUENCE [LARGE SCALE GENOMIC DNA]</scope>
    <source>
        <strain evidence="5 6">NBRC 111222</strain>
    </source>
</reference>
<dbReference type="NCBIfam" id="NF047740">
    <property type="entry name" value="antiphage_MADS5"/>
    <property type="match status" value="1"/>
</dbReference>
<keyword evidence="6" id="KW-1185">Reference proteome</keyword>
<keyword evidence="3" id="KW-0238">DNA-binding</keyword>
<organism evidence="5 6">
    <name type="scientific">Algoriphagus confluentis</name>
    <dbReference type="NCBI Taxonomy" id="1697556"/>
    <lineage>
        <taxon>Bacteria</taxon>
        <taxon>Pseudomonadati</taxon>
        <taxon>Bacteroidota</taxon>
        <taxon>Cytophagia</taxon>
        <taxon>Cytophagales</taxon>
        <taxon>Cyclobacteriaceae</taxon>
        <taxon>Algoriphagus</taxon>
    </lineage>
</organism>
<comment type="caution">
    <text evidence="5">The sequence shown here is derived from an EMBL/GenBank/DDBJ whole genome shotgun (WGS) entry which is preliminary data.</text>
</comment>
<dbReference type="GO" id="GO:0004519">
    <property type="term" value="F:endonuclease activity"/>
    <property type="evidence" value="ECO:0007669"/>
    <property type="project" value="UniProtKB-KW"/>
</dbReference>
<dbReference type="InterPro" id="IPR000055">
    <property type="entry name" value="Restrct_endonuc_typeI_TRD"/>
</dbReference>
<name>A0ABQ6PJE5_9BACT</name>
<evidence type="ECO:0000256" key="2">
    <source>
        <dbReference type="ARBA" id="ARBA00022747"/>
    </source>
</evidence>
<comment type="similarity">
    <text evidence="1">Belongs to the type-I restriction system S methylase family.</text>
</comment>
<dbReference type="RefSeq" id="WP_338222859.1">
    <property type="nucleotide sequence ID" value="NZ_BTPD01000002.1"/>
</dbReference>
<accession>A0ABQ6PJE5</accession>
<gene>
    <name evidence="5" type="ORF">Aconfl_07060</name>
</gene>
<evidence type="ECO:0000313" key="6">
    <source>
        <dbReference type="Proteomes" id="UP001338309"/>
    </source>
</evidence>
<dbReference type="Pfam" id="PF01420">
    <property type="entry name" value="Methylase_S"/>
    <property type="match status" value="1"/>
</dbReference>
<feature type="domain" description="Type I restriction modification DNA specificity" evidence="4">
    <location>
        <begin position="66"/>
        <end position="204"/>
    </location>
</feature>
<dbReference type="PANTHER" id="PTHR30408">
    <property type="entry name" value="TYPE-1 RESTRICTION ENZYME ECOKI SPECIFICITY PROTEIN"/>
    <property type="match status" value="1"/>
</dbReference>
<dbReference type="InterPro" id="IPR052021">
    <property type="entry name" value="Type-I_RS_S_subunit"/>
</dbReference>
<keyword evidence="5" id="KW-0255">Endonuclease</keyword>
<dbReference type="EMBL" id="BTPD01000002">
    <property type="protein sequence ID" value="GMQ28063.1"/>
    <property type="molecule type" value="Genomic_DNA"/>
</dbReference>
<dbReference type="InterPro" id="IPR044946">
    <property type="entry name" value="Restrct_endonuc_typeI_TRD_sf"/>
</dbReference>
<sequence>MRAIKIKNSWLEESDLRLDSPFHLSEGVVTKRLLDKFCPYTITDLKNEVSELFKGDIHKRVYVSPGNGSLEFYSASDLLKTSILNPKHVSKKYSPHLETLKLHPGWILISRSGTLGNILLTNKTHEGIIGTDDLVRLKPKENQILKGVLYAYLASKYGYGLLTQSGYGGVVKHIEPHHIENLPIPIFPNDLQKTIDDLISKSSNLREKAKGELISATNQVLNQTSLPEIDYSEFEHFGNHKADRRPTSFVRKRSEITSFTINAFNYSKKVERLENRVRQSIFLELQDCLDENKFFSSGSFKRFELESPNSIRLINQSDIFNLRKQGKMLAKIYVKSDKLVEYGEVLIAGVGTLGEGETFCRTIFANEELEGQLISGEFIRMKTNSKVPSGYLYAWLSSDYGFRFIRKTQSGTKLCRPIHELLKNIPVPIIEKEEMLKIDEQVKKAYTMLFEALNAENKAIELVEREIESWQKS</sequence>
<dbReference type="SUPFAM" id="SSF116734">
    <property type="entry name" value="DNA methylase specificity domain"/>
    <property type="match status" value="2"/>
</dbReference>
<evidence type="ECO:0000313" key="5">
    <source>
        <dbReference type="EMBL" id="GMQ28063.1"/>
    </source>
</evidence>
<evidence type="ECO:0000256" key="3">
    <source>
        <dbReference type="ARBA" id="ARBA00023125"/>
    </source>
</evidence>
<dbReference type="Proteomes" id="UP001338309">
    <property type="component" value="Unassembled WGS sequence"/>
</dbReference>
<proteinExistence type="inferred from homology"/>
<protein>
    <submittedName>
        <fullName evidence="5">Restriction endonuclease subunit S</fullName>
    </submittedName>
</protein>
<dbReference type="PANTHER" id="PTHR30408:SF12">
    <property type="entry name" value="TYPE I RESTRICTION ENZYME MJAVIII SPECIFICITY SUBUNIT"/>
    <property type="match status" value="1"/>
</dbReference>
<keyword evidence="5" id="KW-0540">Nuclease</keyword>
<keyword evidence="5" id="KW-0378">Hydrolase</keyword>
<keyword evidence="2" id="KW-0680">Restriction system</keyword>
<dbReference type="Gene3D" id="3.90.220.20">
    <property type="entry name" value="DNA methylase specificity domains"/>
    <property type="match status" value="2"/>
</dbReference>
<evidence type="ECO:0000256" key="1">
    <source>
        <dbReference type="ARBA" id="ARBA00010923"/>
    </source>
</evidence>